<evidence type="ECO:0000256" key="6">
    <source>
        <dbReference type="ARBA" id="ARBA00022801"/>
    </source>
</evidence>
<dbReference type="AlphaFoldDB" id="A0A0F8A306"/>
<keyword evidence="8" id="KW-0482">Metalloprotease</keyword>
<evidence type="ECO:0000256" key="11">
    <source>
        <dbReference type="SAM" id="SignalP"/>
    </source>
</evidence>
<evidence type="ECO:0000256" key="5">
    <source>
        <dbReference type="ARBA" id="ARBA00022729"/>
    </source>
</evidence>
<dbReference type="CDD" id="cd04275">
    <property type="entry name" value="ZnMc_pappalysin_like"/>
    <property type="match status" value="1"/>
</dbReference>
<feature type="region of interest" description="Disordered" evidence="10">
    <location>
        <begin position="511"/>
        <end position="784"/>
    </location>
</feature>
<feature type="region of interest" description="Disordered" evidence="10">
    <location>
        <begin position="44"/>
        <end position="66"/>
    </location>
</feature>
<evidence type="ECO:0000256" key="7">
    <source>
        <dbReference type="ARBA" id="ARBA00022833"/>
    </source>
</evidence>
<evidence type="ECO:0000256" key="1">
    <source>
        <dbReference type="ARBA" id="ARBA00003174"/>
    </source>
</evidence>
<evidence type="ECO:0000256" key="8">
    <source>
        <dbReference type="ARBA" id="ARBA00023049"/>
    </source>
</evidence>
<sequence>MLLSRSATSLGLLAVAVLGVGSVAAPADGTAPTAADPLQELIKGFAEPPNPAPIPEDEKSPCLTGPPSAALLAASRELKASPESTLRRATREPINIDLYMHIIAASDTSRENLKDDVIKAQVDEINRNFKPAAISFTLRDAKRIINADWAKWTDEEIRAGTSKDQKSASAKITQKEREMSTQLRKGGFGTLNVYTMDLGDIGGRASLPTAMGELKPNSLVNDGILLHAGTLPGAGDFYLKKMGMNQGKTLTHEIGHWLGLMHTFDGGCVDDFDQVGDTPASSSIDPTKGCPTGKTDTCPNLPGDDPIDNFMAYTNDECRTRFTDGQIERMRKFWKQYREPIQDCGVQASTEEECGTFAFCQLYDFNSVPHDKRFASSKDCVEAKLKDVFCVNYELPAGQSRHECQKTRVPEIACALYDFPSPPDKNFPDRAACLEAAAKSCDAYNGPKKPDDAFKDGKECLASQAPSKFCALYNTNPRPDNRFQNSADCLAAQLPYGGCMFYNAQLPKLRPDNQFKDSPECSESRKNFAAIPTSKPVKAPASAGGVSPPKPPAKPPKQPVAPSKQGGGGQSGTNPGGSNPFGSNAGGSNPSGSNAGGSNPSGSNAGGSNPSGSNAGGSNPSGSNAGGSNPSGSNAGGSNPSGSNAGGSNPSGSNAGGSNPSGSNAGGSNPSGSNAGGSNPSGSNAGGSNPSGSNAGGSNPSGSNAGGSNPSGSNAGGSNPSGSNAGGSNPSGSNAGGSNPSGSNAGGSNPSGSNAGGSNPSGSNAGGSNPFGSNAGGSNPQGSH</sequence>
<keyword evidence="4" id="KW-0479">Metal-binding</keyword>
<feature type="compositionally biased region" description="Basic and acidic residues" evidence="10">
    <location>
        <begin position="511"/>
        <end position="526"/>
    </location>
</feature>
<feature type="domain" description="Peptidase M43 pregnancy-associated plasma-A" evidence="12">
    <location>
        <begin position="241"/>
        <end position="333"/>
    </location>
</feature>
<reference evidence="13 14" key="1">
    <citation type="journal article" date="2014" name="Genome Biol. Evol.">
        <title>Comparative genomics and transcriptomics analyses reveal divergent lifestyle features of nematode endoparasitic fungus Hirsutella minnesotensis.</title>
        <authorList>
            <person name="Lai Y."/>
            <person name="Liu K."/>
            <person name="Zhang X."/>
            <person name="Zhang X."/>
            <person name="Li K."/>
            <person name="Wang N."/>
            <person name="Shu C."/>
            <person name="Wu Y."/>
            <person name="Wang C."/>
            <person name="Bushley K.E."/>
            <person name="Xiang M."/>
            <person name="Liu X."/>
        </authorList>
    </citation>
    <scope>NUCLEOTIDE SEQUENCE [LARGE SCALE GENOMIC DNA]</scope>
    <source>
        <strain evidence="13 14">3608</strain>
    </source>
</reference>
<dbReference type="Pfam" id="PF05572">
    <property type="entry name" value="Peptidase_M43"/>
    <property type="match status" value="1"/>
</dbReference>
<keyword evidence="7" id="KW-0862">Zinc</keyword>
<keyword evidence="14" id="KW-1185">Reference proteome</keyword>
<dbReference type="PANTHER" id="PTHR47466">
    <property type="match status" value="1"/>
</dbReference>
<dbReference type="InterPro" id="IPR008754">
    <property type="entry name" value="Peptidase_M43"/>
</dbReference>
<accession>A0A0F8A306</accession>
<dbReference type="Gene3D" id="3.40.390.10">
    <property type="entry name" value="Collagenase (Catalytic Domain)"/>
    <property type="match status" value="1"/>
</dbReference>
<evidence type="ECO:0000256" key="9">
    <source>
        <dbReference type="ARBA" id="ARBA00023157"/>
    </source>
</evidence>
<dbReference type="GO" id="GO:0008237">
    <property type="term" value="F:metallopeptidase activity"/>
    <property type="evidence" value="ECO:0007669"/>
    <property type="project" value="UniProtKB-KW"/>
</dbReference>
<comment type="function">
    <text evidence="1">Secreted metalloproteinase that allows assimilation of proteinaceous substrates.</text>
</comment>
<gene>
    <name evidence="13" type="ORF">HIM_09605</name>
</gene>
<feature type="chain" id="PRO_5002526783" description="Peptidase M43 pregnancy-associated plasma-A domain-containing protein" evidence="11">
    <location>
        <begin position="25"/>
        <end position="784"/>
    </location>
</feature>
<feature type="compositionally biased region" description="Low complexity" evidence="10">
    <location>
        <begin position="576"/>
        <end position="784"/>
    </location>
</feature>
<name>A0A0F8A306_9HYPO</name>
<proteinExistence type="inferred from homology"/>
<evidence type="ECO:0000313" key="14">
    <source>
        <dbReference type="Proteomes" id="UP000054481"/>
    </source>
</evidence>
<keyword evidence="6" id="KW-0378">Hydrolase</keyword>
<protein>
    <recommendedName>
        <fullName evidence="12">Peptidase M43 pregnancy-associated plasma-A domain-containing protein</fullName>
    </recommendedName>
</protein>
<evidence type="ECO:0000256" key="2">
    <source>
        <dbReference type="ARBA" id="ARBA00008721"/>
    </source>
</evidence>
<evidence type="ECO:0000256" key="4">
    <source>
        <dbReference type="ARBA" id="ARBA00022723"/>
    </source>
</evidence>
<feature type="compositionally biased region" description="Pro residues" evidence="10">
    <location>
        <begin position="548"/>
        <end position="559"/>
    </location>
</feature>
<dbReference type="EMBL" id="KQ030596">
    <property type="protein sequence ID" value="KJZ70994.1"/>
    <property type="molecule type" value="Genomic_DNA"/>
</dbReference>
<evidence type="ECO:0000256" key="3">
    <source>
        <dbReference type="ARBA" id="ARBA00022670"/>
    </source>
</evidence>
<dbReference type="SUPFAM" id="SSF141571">
    <property type="entry name" value="Pentapeptide repeat-like"/>
    <property type="match status" value="2"/>
</dbReference>
<evidence type="ECO:0000256" key="10">
    <source>
        <dbReference type="SAM" id="MobiDB-lite"/>
    </source>
</evidence>
<dbReference type="PANTHER" id="PTHR47466:SF1">
    <property type="entry name" value="METALLOPROTEASE MEP1 (AFU_ORTHOLOGUE AFUA_1G07730)-RELATED"/>
    <property type="match status" value="1"/>
</dbReference>
<keyword evidence="3" id="KW-0645">Protease</keyword>
<dbReference type="SUPFAM" id="SSF55486">
    <property type="entry name" value="Metalloproteases ('zincins'), catalytic domain"/>
    <property type="match status" value="1"/>
</dbReference>
<feature type="compositionally biased region" description="Low complexity" evidence="10">
    <location>
        <begin position="538"/>
        <end position="547"/>
    </location>
</feature>
<dbReference type="Gene3D" id="2.160.20.80">
    <property type="entry name" value="E3 ubiquitin-protein ligase SopA"/>
    <property type="match status" value="1"/>
</dbReference>
<comment type="similarity">
    <text evidence="2">Belongs to the peptidase M43B family.</text>
</comment>
<evidence type="ECO:0000259" key="12">
    <source>
        <dbReference type="Pfam" id="PF05572"/>
    </source>
</evidence>
<keyword evidence="5 11" id="KW-0732">Signal</keyword>
<organism evidence="13 14">
    <name type="scientific">Hirsutella minnesotensis 3608</name>
    <dbReference type="NCBI Taxonomy" id="1043627"/>
    <lineage>
        <taxon>Eukaryota</taxon>
        <taxon>Fungi</taxon>
        <taxon>Dikarya</taxon>
        <taxon>Ascomycota</taxon>
        <taxon>Pezizomycotina</taxon>
        <taxon>Sordariomycetes</taxon>
        <taxon>Hypocreomycetidae</taxon>
        <taxon>Hypocreales</taxon>
        <taxon>Ophiocordycipitaceae</taxon>
        <taxon>Hirsutella</taxon>
    </lineage>
</organism>
<dbReference type="GO" id="GO:0046872">
    <property type="term" value="F:metal ion binding"/>
    <property type="evidence" value="ECO:0007669"/>
    <property type="project" value="UniProtKB-KW"/>
</dbReference>
<feature type="compositionally biased region" description="Gly residues" evidence="10">
    <location>
        <begin position="565"/>
        <end position="575"/>
    </location>
</feature>
<evidence type="ECO:0000313" key="13">
    <source>
        <dbReference type="EMBL" id="KJZ70994.1"/>
    </source>
</evidence>
<keyword evidence="9" id="KW-1015">Disulfide bond</keyword>
<feature type="signal peptide" evidence="11">
    <location>
        <begin position="1"/>
        <end position="24"/>
    </location>
</feature>
<dbReference type="Proteomes" id="UP000054481">
    <property type="component" value="Unassembled WGS sequence"/>
</dbReference>
<dbReference type="GO" id="GO:0006508">
    <property type="term" value="P:proteolysis"/>
    <property type="evidence" value="ECO:0007669"/>
    <property type="project" value="UniProtKB-KW"/>
</dbReference>
<dbReference type="InterPro" id="IPR024079">
    <property type="entry name" value="MetalloPept_cat_dom_sf"/>
</dbReference>
<dbReference type="OrthoDB" id="536211at2759"/>